<accession>A0ABU1HAP7</accession>
<name>A0ABU1HAP7_9GAMM</name>
<dbReference type="InterPro" id="IPR009506">
    <property type="entry name" value="YjiS-like"/>
</dbReference>
<evidence type="ECO:0000259" key="1">
    <source>
        <dbReference type="Pfam" id="PF06568"/>
    </source>
</evidence>
<comment type="caution">
    <text evidence="2">The sequence shown here is derived from an EMBL/GenBank/DDBJ whole genome shotgun (WGS) entry which is preliminary data.</text>
</comment>
<dbReference type="Pfam" id="PF06568">
    <property type="entry name" value="YjiS-like"/>
    <property type="match status" value="1"/>
</dbReference>
<evidence type="ECO:0000313" key="2">
    <source>
        <dbReference type="EMBL" id="MDR5903869.1"/>
    </source>
</evidence>
<keyword evidence="3" id="KW-1185">Reference proteome</keyword>
<proteinExistence type="predicted"/>
<gene>
    <name evidence="2" type="ORF">QC821_01110</name>
</gene>
<dbReference type="RefSeq" id="WP_309715815.1">
    <property type="nucleotide sequence ID" value="NZ_JARWAM010000001.1"/>
</dbReference>
<evidence type="ECO:0000313" key="3">
    <source>
        <dbReference type="Proteomes" id="UP001251374"/>
    </source>
</evidence>
<sequence>MLSQYLTSRLAAWRRQAQRHRTRRRLKQLDCHLLEDIGVDRQTAAREARKPFWKP</sequence>
<organism evidence="2 3">
    <name type="scientific">Franzmannia qiaohouensis</name>
    <dbReference type="NCBI Taxonomy" id="1329370"/>
    <lineage>
        <taxon>Bacteria</taxon>
        <taxon>Pseudomonadati</taxon>
        <taxon>Pseudomonadota</taxon>
        <taxon>Gammaproteobacteria</taxon>
        <taxon>Oceanospirillales</taxon>
        <taxon>Halomonadaceae</taxon>
        <taxon>Franzmannia</taxon>
    </lineage>
</organism>
<dbReference type="EMBL" id="JARWAM010000001">
    <property type="protein sequence ID" value="MDR5903869.1"/>
    <property type="molecule type" value="Genomic_DNA"/>
</dbReference>
<feature type="domain" description="YjiS-like" evidence="1">
    <location>
        <begin position="11"/>
        <end position="42"/>
    </location>
</feature>
<reference evidence="2 3" key="1">
    <citation type="submission" date="2023-04" db="EMBL/GenBank/DDBJ databases">
        <title>A long-awaited taxogenomic arrangement of the family Halomonadaceae.</title>
        <authorList>
            <person name="De La Haba R."/>
            <person name="Chuvochina M."/>
            <person name="Wittouck S."/>
            <person name="Arahal D.R."/>
            <person name="Sanchez-Porro C."/>
            <person name="Hugenholtz P."/>
            <person name="Ventosa A."/>
        </authorList>
    </citation>
    <scope>NUCLEOTIDE SEQUENCE [LARGE SCALE GENOMIC DNA]</scope>
    <source>
        <strain evidence="2 3">DSM 26770</strain>
    </source>
</reference>
<dbReference type="Proteomes" id="UP001251374">
    <property type="component" value="Unassembled WGS sequence"/>
</dbReference>
<protein>
    <submittedName>
        <fullName evidence="2">DUF1127 domain-containing protein</fullName>
    </submittedName>
</protein>